<accession>A0A1I1ZS91</accession>
<evidence type="ECO:0000313" key="6">
    <source>
        <dbReference type="Proteomes" id="UP000199400"/>
    </source>
</evidence>
<name>A0A1I1ZS91_9BACT</name>
<feature type="domain" description="ABC transporter" evidence="4">
    <location>
        <begin position="5"/>
        <end position="210"/>
    </location>
</feature>
<dbReference type="InterPro" id="IPR027417">
    <property type="entry name" value="P-loop_NTPase"/>
</dbReference>
<dbReference type="PROSITE" id="PS50893">
    <property type="entry name" value="ABC_TRANSPORTER_2"/>
    <property type="match status" value="1"/>
</dbReference>
<dbReference type="Proteomes" id="UP000199400">
    <property type="component" value="Unassembled WGS sequence"/>
</dbReference>
<dbReference type="STRING" id="54.SAMN02745121_03885"/>
<evidence type="ECO:0000256" key="2">
    <source>
        <dbReference type="ARBA" id="ARBA00022741"/>
    </source>
</evidence>
<dbReference type="EMBL" id="FOMX01000012">
    <property type="protein sequence ID" value="SFE33503.1"/>
    <property type="molecule type" value="Genomic_DNA"/>
</dbReference>
<dbReference type="SMART" id="SM00382">
    <property type="entry name" value="AAA"/>
    <property type="match status" value="1"/>
</dbReference>
<dbReference type="RefSeq" id="WP_170136463.1">
    <property type="nucleotide sequence ID" value="NZ_FOMX01000012.1"/>
</dbReference>
<evidence type="ECO:0000256" key="3">
    <source>
        <dbReference type="ARBA" id="ARBA00022840"/>
    </source>
</evidence>
<dbReference type="AlphaFoldDB" id="A0A1I1ZS91"/>
<reference evidence="6" key="1">
    <citation type="submission" date="2016-10" db="EMBL/GenBank/DDBJ databases">
        <authorList>
            <person name="Varghese N."/>
            <person name="Submissions S."/>
        </authorList>
    </citation>
    <scope>NUCLEOTIDE SEQUENCE [LARGE SCALE GENOMIC DNA]</scope>
    <source>
        <strain evidence="6">ATCC 25963</strain>
    </source>
</reference>
<dbReference type="InterPro" id="IPR003439">
    <property type="entry name" value="ABC_transporter-like_ATP-bd"/>
</dbReference>
<evidence type="ECO:0000313" key="5">
    <source>
        <dbReference type="EMBL" id="SFE33503.1"/>
    </source>
</evidence>
<dbReference type="Gene3D" id="3.40.50.300">
    <property type="entry name" value="P-loop containing nucleotide triphosphate hydrolases"/>
    <property type="match status" value="1"/>
</dbReference>
<dbReference type="PANTHER" id="PTHR42939">
    <property type="entry name" value="ABC TRANSPORTER ATP-BINDING PROTEIN ALBC-RELATED"/>
    <property type="match status" value="1"/>
</dbReference>
<evidence type="ECO:0000256" key="1">
    <source>
        <dbReference type="ARBA" id="ARBA00022448"/>
    </source>
</evidence>
<organism evidence="5 6">
    <name type="scientific">Nannocystis exedens</name>
    <dbReference type="NCBI Taxonomy" id="54"/>
    <lineage>
        <taxon>Bacteria</taxon>
        <taxon>Pseudomonadati</taxon>
        <taxon>Myxococcota</taxon>
        <taxon>Polyangia</taxon>
        <taxon>Nannocystales</taxon>
        <taxon>Nannocystaceae</taxon>
        <taxon>Nannocystis</taxon>
    </lineage>
</organism>
<proteinExistence type="predicted"/>
<dbReference type="GO" id="GO:0016887">
    <property type="term" value="F:ATP hydrolysis activity"/>
    <property type="evidence" value="ECO:0007669"/>
    <property type="project" value="InterPro"/>
</dbReference>
<evidence type="ECO:0000259" key="4">
    <source>
        <dbReference type="PROSITE" id="PS50893"/>
    </source>
</evidence>
<dbReference type="InterPro" id="IPR003593">
    <property type="entry name" value="AAA+_ATPase"/>
</dbReference>
<keyword evidence="3" id="KW-0067">ATP-binding</keyword>
<keyword evidence="1" id="KW-0813">Transport</keyword>
<dbReference type="InterPro" id="IPR051782">
    <property type="entry name" value="ABC_Transporter_VariousFunc"/>
</dbReference>
<dbReference type="PANTHER" id="PTHR42939:SF1">
    <property type="entry name" value="ABC TRANSPORTER ATP-BINDING PROTEIN ALBC-RELATED"/>
    <property type="match status" value="1"/>
</dbReference>
<dbReference type="GO" id="GO:0005524">
    <property type="term" value="F:ATP binding"/>
    <property type="evidence" value="ECO:0007669"/>
    <property type="project" value="UniProtKB-KW"/>
</dbReference>
<keyword evidence="6" id="KW-1185">Reference proteome</keyword>
<gene>
    <name evidence="5" type="ORF">SAMN02745121_03885</name>
</gene>
<dbReference type="Pfam" id="PF00005">
    <property type="entry name" value="ABC_tran"/>
    <property type="match status" value="1"/>
</dbReference>
<dbReference type="SUPFAM" id="SSF52540">
    <property type="entry name" value="P-loop containing nucleoside triphosphate hydrolases"/>
    <property type="match status" value="1"/>
</dbReference>
<protein>
    <submittedName>
        <fullName evidence="5">ABC transporter</fullName>
    </submittedName>
</protein>
<keyword evidence="2" id="KW-0547">Nucleotide-binding</keyword>
<sequence>MTAPLVARGLTKRYGTTCLFEQLDLDVAAGEVLVLVGPNGAGKSTLIGCLAGGVIPDAGRVILGGHDLRGAPLAARAALRYLPQEVEVPQGLTGRELVEFYAGVFREPLGRERVIALADLGPAIDHLATTYSLGMRKRLVAAALTLGGGVLYVLDEPFAGLDREARGALIAALVAARARGVGLVLSAHDPEDIAALGGARVLELGRPVTA</sequence>